<dbReference type="RefSeq" id="WP_011111969.1">
    <property type="nucleotide sequence ID" value="NC_004757.1"/>
</dbReference>
<comment type="catalytic activity">
    <reaction evidence="2">
        <text>a 3'-end 2',3'-cyclophospho-ribonucleotide-RNA + H2O = a 3'-end 2'-phospho-ribonucleotide-RNA + H(+)</text>
        <dbReference type="Rhea" id="RHEA:11828"/>
        <dbReference type="Rhea" id="RHEA-COMP:10464"/>
        <dbReference type="Rhea" id="RHEA-COMP:17353"/>
        <dbReference type="ChEBI" id="CHEBI:15377"/>
        <dbReference type="ChEBI" id="CHEBI:15378"/>
        <dbReference type="ChEBI" id="CHEBI:83064"/>
        <dbReference type="ChEBI" id="CHEBI:173113"/>
        <dbReference type="EC" id="3.1.4.58"/>
    </reaction>
</comment>
<dbReference type="GO" id="GO:0016874">
    <property type="term" value="F:ligase activity"/>
    <property type="evidence" value="ECO:0007669"/>
    <property type="project" value="UniProtKB-KW"/>
</dbReference>
<gene>
    <name evidence="4" type="primary">ligT</name>
    <name evidence="4" type="ordered locus">NE1401</name>
</gene>
<feature type="short sequence motif" description="HXTX 2" evidence="2">
    <location>
        <begin position="128"/>
        <end position="131"/>
    </location>
</feature>
<keyword evidence="1 2" id="KW-0378">Hydrolase</keyword>
<feature type="domain" description="Phosphoesterase HXTX" evidence="3">
    <location>
        <begin position="100"/>
        <end position="170"/>
    </location>
</feature>
<evidence type="ECO:0000313" key="4">
    <source>
        <dbReference type="EMBL" id="CAD85312.1"/>
    </source>
</evidence>
<accession>Q82US8</accession>
<dbReference type="GeneID" id="87104574"/>
<dbReference type="Gene3D" id="3.90.1140.10">
    <property type="entry name" value="Cyclic phosphodiesterase"/>
    <property type="match status" value="1"/>
</dbReference>
<dbReference type="KEGG" id="neu:NE1401"/>
<comment type="similarity">
    <text evidence="2">Belongs to the 2H phosphoesterase superfamily. ThpR family.</text>
</comment>
<dbReference type="InterPro" id="IPR014051">
    <property type="entry name" value="Phosphoesterase_HXTX"/>
</dbReference>
<comment type="function">
    <text evidence="2">Hydrolyzes RNA 2',3'-cyclic phosphodiester to an RNA 2'-phosphomonoester.</text>
</comment>
<dbReference type="eggNOG" id="COG1514">
    <property type="taxonomic scope" value="Bacteria"/>
</dbReference>
<dbReference type="STRING" id="228410.NE1401"/>
<evidence type="ECO:0000256" key="1">
    <source>
        <dbReference type="ARBA" id="ARBA00022801"/>
    </source>
</evidence>
<dbReference type="PANTHER" id="PTHR35561">
    <property type="entry name" value="RNA 2',3'-CYCLIC PHOSPHODIESTERASE"/>
    <property type="match status" value="1"/>
</dbReference>
<feature type="domain" description="Phosphoesterase HXTX" evidence="3">
    <location>
        <begin position="15"/>
        <end position="86"/>
    </location>
</feature>
<feature type="short sequence motif" description="HXTX 1" evidence="2">
    <location>
        <begin position="46"/>
        <end position="49"/>
    </location>
</feature>
<evidence type="ECO:0000259" key="3">
    <source>
        <dbReference type="Pfam" id="PF02834"/>
    </source>
</evidence>
<dbReference type="GO" id="GO:0008664">
    <property type="term" value="F:RNA 2',3'-cyclic 3'-phosphodiesterase activity"/>
    <property type="evidence" value="ECO:0007669"/>
    <property type="project" value="UniProtKB-EC"/>
</dbReference>
<evidence type="ECO:0000313" key="5">
    <source>
        <dbReference type="Proteomes" id="UP000001416"/>
    </source>
</evidence>
<dbReference type="OrthoDB" id="7061261at2"/>
<dbReference type="GO" id="GO:0004113">
    <property type="term" value="F:2',3'-cyclic-nucleotide 3'-phosphodiesterase activity"/>
    <property type="evidence" value="ECO:0007669"/>
    <property type="project" value="InterPro"/>
</dbReference>
<dbReference type="Pfam" id="PF02834">
    <property type="entry name" value="LigT_PEase"/>
    <property type="match status" value="2"/>
</dbReference>
<name>Q82US8_NITEU</name>
<protein>
    <recommendedName>
        <fullName evidence="2">RNA 2',3'-cyclic phosphodiesterase</fullName>
        <shortName evidence="2">RNA 2',3'-CPDase</shortName>
        <ecNumber evidence="2">3.1.4.58</ecNumber>
    </recommendedName>
</protein>
<keyword evidence="4" id="KW-0436">Ligase</keyword>
<dbReference type="HOGENOM" id="CLU_081251_2_1_4"/>
<dbReference type="InterPro" id="IPR009097">
    <property type="entry name" value="Cyclic_Pdiesterase"/>
</dbReference>
<feature type="active site" description="Proton acceptor" evidence="2">
    <location>
        <position position="128"/>
    </location>
</feature>
<evidence type="ECO:0000256" key="2">
    <source>
        <dbReference type="HAMAP-Rule" id="MF_01940"/>
    </source>
</evidence>
<dbReference type="PANTHER" id="PTHR35561:SF1">
    <property type="entry name" value="RNA 2',3'-CYCLIC PHOSPHODIESTERASE"/>
    <property type="match status" value="1"/>
</dbReference>
<dbReference type="PhylomeDB" id="Q82US8"/>
<dbReference type="HAMAP" id="MF_01940">
    <property type="entry name" value="RNA_CPDase"/>
    <property type="match status" value="1"/>
</dbReference>
<dbReference type="SUPFAM" id="SSF55144">
    <property type="entry name" value="LigT-like"/>
    <property type="match status" value="1"/>
</dbReference>
<dbReference type="AlphaFoldDB" id="Q82US8"/>
<dbReference type="NCBIfam" id="TIGR02258">
    <property type="entry name" value="2_5_ligase"/>
    <property type="match status" value="1"/>
</dbReference>
<dbReference type="EC" id="3.1.4.58" evidence="2"/>
<feature type="active site" description="Proton donor" evidence="2">
    <location>
        <position position="46"/>
    </location>
</feature>
<dbReference type="Proteomes" id="UP000001416">
    <property type="component" value="Chromosome"/>
</dbReference>
<reference evidence="4 5" key="1">
    <citation type="journal article" date="2003" name="J. Bacteriol.">
        <title>Complete genome sequence of the ammonia-oxidizing bacterium and obligate chemolithoautotroph Nitrosomonas europaea.</title>
        <authorList>
            <person name="Chain P."/>
            <person name="Lamerdin J."/>
            <person name="Larimer F."/>
            <person name="Regala W."/>
            <person name="Land M."/>
            <person name="Hauser L."/>
            <person name="Hooper A."/>
            <person name="Klotz M."/>
            <person name="Norton J."/>
            <person name="Sayavedra-Soto L."/>
            <person name="Arciero D."/>
            <person name="Hommes N."/>
            <person name="Whittaker M."/>
            <person name="Arp D."/>
        </authorList>
    </citation>
    <scope>NUCLEOTIDE SEQUENCE [LARGE SCALE GENOMIC DNA]</scope>
    <source>
        <strain evidence="5">ATCC 19718 / CIP 103999 / KCTC 2705 / NBRC 14298</strain>
    </source>
</reference>
<keyword evidence="5" id="KW-1185">Reference proteome</keyword>
<sequence length="191" mass="21278">MSSVAPSVRLFFALWPQEAVRKQLARLARRIADQCAGRCVRPENLHLTLAFIGEVDSSVVPILRQAGSAIHRTSFDLLLDKLHCWGKGSIIAAGVSQPCGELTVLVQDLRNQLSAAGVRYDTVKFVPHVTLVRNAKREPEQKHFPETIPPVAWAADRWSLVQSRPTPYGSAYQSFADWALASQDFDEHHRA</sequence>
<proteinExistence type="inferred from homology"/>
<dbReference type="EMBL" id="AL954747">
    <property type="protein sequence ID" value="CAD85312.1"/>
    <property type="molecule type" value="Genomic_DNA"/>
</dbReference>
<dbReference type="InterPro" id="IPR004175">
    <property type="entry name" value="RNA_CPDase"/>
</dbReference>
<organism evidence="4 5">
    <name type="scientific">Nitrosomonas europaea (strain ATCC 19718 / CIP 103999 / KCTC 2705 / NBRC 14298)</name>
    <dbReference type="NCBI Taxonomy" id="228410"/>
    <lineage>
        <taxon>Bacteria</taxon>
        <taxon>Pseudomonadati</taxon>
        <taxon>Pseudomonadota</taxon>
        <taxon>Betaproteobacteria</taxon>
        <taxon>Nitrosomonadales</taxon>
        <taxon>Nitrosomonadaceae</taxon>
        <taxon>Nitrosomonas</taxon>
    </lineage>
</organism>